<evidence type="ECO:0000313" key="3">
    <source>
        <dbReference type="Proteomes" id="UP000464054"/>
    </source>
</evidence>
<reference evidence="3" key="1">
    <citation type="submission" date="2019-11" db="EMBL/GenBank/DDBJ databases">
        <authorList>
            <person name="Jee S."/>
        </authorList>
    </citation>
    <scope>NUCLEOTIDE SEQUENCE [LARGE SCALE GENOMIC DNA]</scope>
    <source>
        <strain evidence="3">PZ1</strain>
    </source>
</reference>
<organism evidence="2 3">
    <name type="scientific">Pectobacterium parvum</name>
    <dbReference type="NCBI Taxonomy" id="2778550"/>
    <lineage>
        <taxon>Bacteria</taxon>
        <taxon>Pseudomonadati</taxon>
        <taxon>Pseudomonadota</taxon>
        <taxon>Gammaproteobacteria</taxon>
        <taxon>Enterobacterales</taxon>
        <taxon>Pectobacteriaceae</taxon>
        <taxon>Pectobacterium</taxon>
    </lineage>
</organism>
<dbReference type="RefSeq" id="WP_161547106.1">
    <property type="nucleotide sequence ID" value="NZ_CP046377.1"/>
</dbReference>
<reference evidence="1 4" key="3">
    <citation type="submission" date="2024-10" db="EMBL/GenBank/DDBJ databases">
        <authorList>
            <person name="Lu C.-H."/>
        </authorList>
    </citation>
    <scope>NUCLEOTIDE SEQUENCE [LARGE SCALE GENOMIC DNA]</scope>
    <source>
        <strain evidence="1 4">22QBSP01-2</strain>
    </source>
</reference>
<dbReference type="Proteomes" id="UP001617714">
    <property type="component" value="Unassembled WGS sequence"/>
</dbReference>
<dbReference type="Proteomes" id="UP000464054">
    <property type="component" value="Chromosome"/>
</dbReference>
<sequence>MTEIKTNSNAKKFINIKGEGNTGCCIPYDEIKTIENLGLSSRYGYSNSVTLIKLIDGERITVNIPYEKVIKQLKKLPDFEILG</sequence>
<protein>
    <submittedName>
        <fullName evidence="2">Uncharacterized protein</fullName>
    </submittedName>
</protein>
<dbReference type="EMBL" id="JBIXKD010000003">
    <property type="protein sequence ID" value="MFJ5320387.1"/>
    <property type="molecule type" value="Genomic_DNA"/>
</dbReference>
<proteinExistence type="predicted"/>
<keyword evidence="4" id="KW-1185">Reference proteome</keyword>
<gene>
    <name evidence="1" type="ORF">ACIPSN_03185</name>
    <name evidence="2" type="ORF">GMX10_21745</name>
</gene>
<name>A0AAP9IJE4_9GAMM</name>
<evidence type="ECO:0000313" key="1">
    <source>
        <dbReference type="EMBL" id="MFJ5320387.1"/>
    </source>
</evidence>
<reference evidence="2" key="2">
    <citation type="journal article" date="2022" name="Plant Pathol J">
        <title>Comparative Genomic Analysis of Pathogenic Factors of Pectobacterium Species Isolated in South Korea Using Whole-Genome Sequencing.</title>
        <authorList>
            <person name="Jee S."/>
            <person name="Kang I.J."/>
            <person name="Bak G."/>
            <person name="Kang S."/>
            <person name="Lee J."/>
            <person name="Heu S."/>
            <person name="Hwang I."/>
        </authorList>
    </citation>
    <scope>NUCLEOTIDE SEQUENCE</scope>
    <source>
        <strain evidence="2">PZ1</strain>
    </source>
</reference>
<dbReference type="AlphaFoldDB" id="A0AAP9IJE4"/>
<evidence type="ECO:0000313" key="2">
    <source>
        <dbReference type="EMBL" id="QHQ26357.1"/>
    </source>
</evidence>
<evidence type="ECO:0000313" key="4">
    <source>
        <dbReference type="Proteomes" id="UP001617714"/>
    </source>
</evidence>
<dbReference type="EMBL" id="CP046377">
    <property type="protein sequence ID" value="QHQ26357.1"/>
    <property type="molecule type" value="Genomic_DNA"/>
</dbReference>
<accession>A0AAP9IJE4</accession>